<keyword evidence="1" id="KW-0472">Membrane</keyword>
<accession>A0A286FDC9</accession>
<reference evidence="3" key="1">
    <citation type="submission" date="2017-09" db="EMBL/GenBank/DDBJ databases">
        <authorList>
            <person name="Varghese N."/>
            <person name="Submissions S."/>
        </authorList>
    </citation>
    <scope>NUCLEOTIDE SEQUENCE [LARGE SCALE GENOMIC DNA]</scope>
    <source>
        <strain evidence="3">DSM 29961</strain>
    </source>
</reference>
<sequence>MVLNQKVNFFRMGSVKIPHYLEGLCMVLLFGYFSIGVFPFALYETDALGVIAGCKKILETGRFEENYYTYNFQTQPGIYFWVITIHKVVQISLVTAYSAISALFGIGFVLLSAYFLSRCIRVSFFVSTVSLFIFQEVYSAWYYMNSATGAAFFMMAAFVLILSGNRPIRFIVSGILLALSAWTRFDVIILFPVIIILVPHKSIWVKFIRAAITFFTFLVAIFILCYLSNATNVLLEAMNGGGSLSFVDNQKTASSFFTSQFIRAFAGCFSILSLVLIAWGLWLLKINKDIRVFFIFLVPVFLFLLFIAKHVVAGKHLLYYIPFFAIPVTYTFKWFITANFSKRLTFIGIVLPFFLLQYVLGIRVSLPSHPYVNEPYVSVKPEPTIFSLGTINVPLNVADSITFVIGCGTKLSTSDEMLLSSGILFSPLMWYKLKQESQVEYNSISELINSTNEDTLHMTTSQGGVYPVKNLLYLNGFTLTNPENKLYVWGLDYTYKWRKPGKVIIVDQATYPKDSYAKYVTKIRENKADVFTHIAFFDWERWYVNQYSQPHKKISNVAYQFAKR</sequence>
<feature type="transmembrane region" description="Helical" evidence="1">
    <location>
        <begin position="261"/>
        <end position="284"/>
    </location>
</feature>
<dbReference type="RefSeq" id="WP_097125336.1">
    <property type="nucleotide sequence ID" value="NZ_OCNH01000001.1"/>
</dbReference>
<proteinExistence type="predicted"/>
<feature type="transmembrane region" description="Helical" evidence="1">
    <location>
        <begin position="20"/>
        <end position="42"/>
    </location>
</feature>
<keyword evidence="1" id="KW-1133">Transmembrane helix</keyword>
<keyword evidence="1" id="KW-0812">Transmembrane</keyword>
<dbReference type="AlphaFoldDB" id="A0A286FDC9"/>
<dbReference type="Proteomes" id="UP000219452">
    <property type="component" value="Unassembled WGS sequence"/>
</dbReference>
<feature type="transmembrane region" description="Helical" evidence="1">
    <location>
        <begin position="78"/>
        <end position="111"/>
    </location>
</feature>
<organism evidence="2 3">
    <name type="scientific">Spirosoma fluviale</name>
    <dbReference type="NCBI Taxonomy" id="1597977"/>
    <lineage>
        <taxon>Bacteria</taxon>
        <taxon>Pseudomonadati</taxon>
        <taxon>Bacteroidota</taxon>
        <taxon>Cytophagia</taxon>
        <taxon>Cytophagales</taxon>
        <taxon>Cytophagaceae</taxon>
        <taxon>Spirosoma</taxon>
    </lineage>
</organism>
<name>A0A286FDC9_9BACT</name>
<gene>
    <name evidence="2" type="ORF">SAMN06269250_1726</name>
</gene>
<keyword evidence="2" id="KW-0808">Transferase</keyword>
<dbReference type="GO" id="GO:0016740">
    <property type="term" value="F:transferase activity"/>
    <property type="evidence" value="ECO:0007669"/>
    <property type="project" value="UniProtKB-KW"/>
</dbReference>
<feature type="transmembrane region" description="Helical" evidence="1">
    <location>
        <begin position="317"/>
        <end position="337"/>
    </location>
</feature>
<feature type="transmembrane region" description="Helical" evidence="1">
    <location>
        <begin position="174"/>
        <end position="197"/>
    </location>
</feature>
<evidence type="ECO:0000313" key="3">
    <source>
        <dbReference type="Proteomes" id="UP000219452"/>
    </source>
</evidence>
<dbReference type="OrthoDB" id="1100405at2"/>
<feature type="transmembrane region" description="Helical" evidence="1">
    <location>
        <begin position="290"/>
        <end position="308"/>
    </location>
</feature>
<dbReference type="EMBL" id="OCNH01000001">
    <property type="protein sequence ID" value="SOD81251.1"/>
    <property type="molecule type" value="Genomic_DNA"/>
</dbReference>
<feature type="transmembrane region" description="Helical" evidence="1">
    <location>
        <begin position="343"/>
        <end position="360"/>
    </location>
</feature>
<feature type="transmembrane region" description="Helical" evidence="1">
    <location>
        <begin position="140"/>
        <end position="162"/>
    </location>
</feature>
<keyword evidence="3" id="KW-1185">Reference proteome</keyword>
<protein>
    <submittedName>
        <fullName evidence="2">4-amino-4-deoxy-L-arabinose transferase</fullName>
    </submittedName>
</protein>
<evidence type="ECO:0000313" key="2">
    <source>
        <dbReference type="EMBL" id="SOD81251.1"/>
    </source>
</evidence>
<feature type="transmembrane region" description="Helical" evidence="1">
    <location>
        <begin position="203"/>
        <end position="227"/>
    </location>
</feature>
<evidence type="ECO:0000256" key="1">
    <source>
        <dbReference type="SAM" id="Phobius"/>
    </source>
</evidence>